<dbReference type="RefSeq" id="XP_007407575.1">
    <property type="nucleotide sequence ID" value="XM_007407513.1"/>
</dbReference>
<feature type="compositionally biased region" description="Basic and acidic residues" evidence="1">
    <location>
        <begin position="136"/>
        <end position="145"/>
    </location>
</feature>
<dbReference type="InParanoid" id="F4REW6"/>
<evidence type="ECO:0000256" key="1">
    <source>
        <dbReference type="SAM" id="MobiDB-lite"/>
    </source>
</evidence>
<dbReference type="Proteomes" id="UP000001072">
    <property type="component" value="Unassembled WGS sequence"/>
</dbReference>
<dbReference type="AlphaFoldDB" id="F4REW6"/>
<dbReference type="KEGG" id="mlr:MELLADRAFT_71315"/>
<feature type="region of interest" description="Disordered" evidence="1">
    <location>
        <begin position="120"/>
        <end position="169"/>
    </location>
</feature>
<dbReference type="GeneID" id="18931790"/>
<sequence length="169" mass="19302">MTDLELDANREFNKLRISKPVLLTSVPSECRRIGWNEVDMAEEEIREMDRWTKEDMEGAGVQCSFQVDYVRMMRKPVGMNAKQRMSEDSGPNFKRFKSKDARFSSNAPIERPVIPLETIRLKGVADWDSPTKNVSRGKDREKESDSDSEEEAVGFQNPFNTGISSDSDS</sequence>
<feature type="region of interest" description="Disordered" evidence="1">
    <location>
        <begin position="80"/>
        <end position="101"/>
    </location>
</feature>
<organism evidence="3">
    <name type="scientific">Melampsora larici-populina (strain 98AG31 / pathotype 3-4-7)</name>
    <name type="common">Poplar leaf rust fungus</name>
    <dbReference type="NCBI Taxonomy" id="747676"/>
    <lineage>
        <taxon>Eukaryota</taxon>
        <taxon>Fungi</taxon>
        <taxon>Dikarya</taxon>
        <taxon>Basidiomycota</taxon>
        <taxon>Pucciniomycotina</taxon>
        <taxon>Pucciniomycetes</taxon>
        <taxon>Pucciniales</taxon>
        <taxon>Melampsoraceae</taxon>
        <taxon>Melampsora</taxon>
    </lineage>
</organism>
<dbReference type="VEuPathDB" id="FungiDB:MELLADRAFT_71315"/>
<dbReference type="HOGENOM" id="CLU_1578858_0_0_1"/>
<dbReference type="OrthoDB" id="2506609at2759"/>
<keyword evidence="3" id="KW-1185">Reference proteome</keyword>
<protein>
    <submittedName>
        <fullName evidence="2">Uncharacterized protein</fullName>
    </submittedName>
</protein>
<accession>F4REW6</accession>
<name>F4REW6_MELLP</name>
<gene>
    <name evidence="2" type="ORF">MELLADRAFT_71315</name>
</gene>
<evidence type="ECO:0000313" key="3">
    <source>
        <dbReference type="Proteomes" id="UP000001072"/>
    </source>
</evidence>
<feature type="compositionally biased region" description="Polar residues" evidence="1">
    <location>
        <begin position="157"/>
        <end position="169"/>
    </location>
</feature>
<proteinExistence type="predicted"/>
<reference evidence="3" key="1">
    <citation type="journal article" date="2011" name="Proc. Natl. Acad. Sci. U.S.A.">
        <title>Obligate biotrophy features unraveled by the genomic analysis of rust fungi.</title>
        <authorList>
            <person name="Duplessis S."/>
            <person name="Cuomo C.A."/>
            <person name="Lin Y.-C."/>
            <person name="Aerts A."/>
            <person name="Tisserant E."/>
            <person name="Veneault-Fourrey C."/>
            <person name="Joly D.L."/>
            <person name="Hacquard S."/>
            <person name="Amselem J."/>
            <person name="Cantarel B.L."/>
            <person name="Chiu R."/>
            <person name="Coutinho P.M."/>
            <person name="Feau N."/>
            <person name="Field M."/>
            <person name="Frey P."/>
            <person name="Gelhaye E."/>
            <person name="Goldberg J."/>
            <person name="Grabherr M.G."/>
            <person name="Kodira C.D."/>
            <person name="Kohler A."/>
            <person name="Kuees U."/>
            <person name="Lindquist E.A."/>
            <person name="Lucas S.M."/>
            <person name="Mago R."/>
            <person name="Mauceli E."/>
            <person name="Morin E."/>
            <person name="Murat C."/>
            <person name="Pangilinan J.L."/>
            <person name="Park R."/>
            <person name="Pearson M."/>
            <person name="Quesneville H."/>
            <person name="Rouhier N."/>
            <person name="Sakthikumar S."/>
            <person name="Salamov A.A."/>
            <person name="Schmutz J."/>
            <person name="Selles B."/>
            <person name="Shapiro H."/>
            <person name="Tanguay P."/>
            <person name="Tuskan G.A."/>
            <person name="Henrissat B."/>
            <person name="Van de Peer Y."/>
            <person name="Rouze P."/>
            <person name="Ellis J.G."/>
            <person name="Dodds P.N."/>
            <person name="Schein J.E."/>
            <person name="Zhong S."/>
            <person name="Hamelin R.C."/>
            <person name="Grigoriev I.V."/>
            <person name="Szabo L.J."/>
            <person name="Martin F."/>
        </authorList>
    </citation>
    <scope>NUCLEOTIDE SEQUENCE [LARGE SCALE GENOMIC DNA]</scope>
    <source>
        <strain evidence="3">98AG31 / pathotype 3-4-7</strain>
    </source>
</reference>
<evidence type="ECO:0000313" key="2">
    <source>
        <dbReference type="EMBL" id="EGG09215.1"/>
    </source>
</evidence>
<dbReference type="EMBL" id="GL883098">
    <property type="protein sequence ID" value="EGG09215.1"/>
    <property type="molecule type" value="Genomic_DNA"/>
</dbReference>